<gene>
    <name evidence="2" type="ORF">FNK824_LOCUS43966</name>
</gene>
<sequence>MKDKYAFLFFNHLYYKINLASTATVLNANQLAQQYTTARACSLPSATNPTTTLLQTTNTTQSPLSLSTLQQHSHQH</sequence>
<dbReference type="AlphaFoldDB" id="A0A820P5V3"/>
<organism evidence="2 3">
    <name type="scientific">Rotaria sordida</name>
    <dbReference type="NCBI Taxonomy" id="392033"/>
    <lineage>
        <taxon>Eukaryota</taxon>
        <taxon>Metazoa</taxon>
        <taxon>Spiralia</taxon>
        <taxon>Gnathifera</taxon>
        <taxon>Rotifera</taxon>
        <taxon>Eurotatoria</taxon>
        <taxon>Bdelloidea</taxon>
        <taxon>Philodinida</taxon>
        <taxon>Philodinidae</taxon>
        <taxon>Rotaria</taxon>
    </lineage>
</organism>
<reference evidence="2" key="1">
    <citation type="submission" date="2021-02" db="EMBL/GenBank/DDBJ databases">
        <authorList>
            <person name="Nowell W R."/>
        </authorList>
    </citation>
    <scope>NUCLEOTIDE SEQUENCE</scope>
</reference>
<dbReference type="Proteomes" id="UP000663874">
    <property type="component" value="Unassembled WGS sequence"/>
</dbReference>
<name>A0A820P5V3_9BILA</name>
<evidence type="ECO:0000313" key="2">
    <source>
        <dbReference type="EMBL" id="CAF4401525.1"/>
    </source>
</evidence>
<feature type="non-terminal residue" evidence="2">
    <location>
        <position position="1"/>
    </location>
</feature>
<protein>
    <submittedName>
        <fullName evidence="2">Uncharacterized protein</fullName>
    </submittedName>
</protein>
<proteinExistence type="predicted"/>
<dbReference type="EMBL" id="CAJOBE010066098">
    <property type="protein sequence ID" value="CAF4401525.1"/>
    <property type="molecule type" value="Genomic_DNA"/>
</dbReference>
<evidence type="ECO:0000313" key="3">
    <source>
        <dbReference type="Proteomes" id="UP000663874"/>
    </source>
</evidence>
<feature type="region of interest" description="Disordered" evidence="1">
    <location>
        <begin position="57"/>
        <end position="76"/>
    </location>
</feature>
<evidence type="ECO:0000256" key="1">
    <source>
        <dbReference type="SAM" id="MobiDB-lite"/>
    </source>
</evidence>
<accession>A0A820P5V3</accession>
<comment type="caution">
    <text evidence="2">The sequence shown here is derived from an EMBL/GenBank/DDBJ whole genome shotgun (WGS) entry which is preliminary data.</text>
</comment>